<organism evidence="8 9">
    <name type="scientific">Chitinophaga oryziterrae</name>
    <dbReference type="NCBI Taxonomy" id="1031224"/>
    <lineage>
        <taxon>Bacteria</taxon>
        <taxon>Pseudomonadati</taxon>
        <taxon>Bacteroidota</taxon>
        <taxon>Chitinophagia</taxon>
        <taxon>Chitinophagales</taxon>
        <taxon>Chitinophagaceae</taxon>
        <taxon>Chitinophaga</taxon>
    </lineage>
</organism>
<comment type="catalytic activity">
    <reaction evidence="5">
        <text>[(1-&gt;4)-alpha-D-galacturonosyl methyl ester](n) + n H2O = [(1-&gt;4)-alpha-D-galacturonosyl](n) + n methanol + n H(+)</text>
        <dbReference type="Rhea" id="RHEA:22380"/>
        <dbReference type="Rhea" id="RHEA-COMP:14570"/>
        <dbReference type="Rhea" id="RHEA-COMP:14573"/>
        <dbReference type="ChEBI" id="CHEBI:15377"/>
        <dbReference type="ChEBI" id="CHEBI:15378"/>
        <dbReference type="ChEBI" id="CHEBI:17790"/>
        <dbReference type="ChEBI" id="CHEBI:140522"/>
        <dbReference type="ChEBI" id="CHEBI:140523"/>
        <dbReference type="EC" id="3.1.1.11"/>
    </reaction>
</comment>
<dbReference type="PANTHER" id="PTHR31321">
    <property type="entry name" value="ACYL-COA THIOESTER HYDROLASE YBHC-RELATED"/>
    <property type="match status" value="1"/>
</dbReference>
<dbReference type="EC" id="3.1.1.11" evidence="5"/>
<dbReference type="OrthoDB" id="9804686at2"/>
<dbReference type="Gene3D" id="2.160.20.10">
    <property type="entry name" value="Single-stranded right-handed beta-helix, Pectin lyase-like"/>
    <property type="match status" value="1"/>
</dbReference>
<proteinExistence type="inferred from homology"/>
<dbReference type="Proteomes" id="UP000468388">
    <property type="component" value="Unassembled WGS sequence"/>
</dbReference>
<sequence>MKYFLLFLLFITQIARAEDPKYIVVAKDNSGDFHTIQEAVNAVRDFSYFPCKIFIKKGIYEEKLVIPSWKTGITLEGESRDSTIITNSDFSGGFVPGARKDMFGKDKFSTFNSYTVLIAGDDVTVTNLTIENTAGNVGQAVALHVEGDRCVVRNCRLLGNQDTLYTGRAGSRQYYQNCYIEGTTDFIFGAATAIFNDCTIQSKKNSYITAASTTKDQQYGLVFMHCRLTADKIFTKVYLGRPWRPYAATLFMYCILGAHILPAGWYYWEKEKNEQTARYTEYKNTGAGAAIDKRVAWSHQLTDKDAKSITITKVFRGWDPSKQSY</sequence>
<dbReference type="GO" id="GO:0009279">
    <property type="term" value="C:cell outer membrane"/>
    <property type="evidence" value="ECO:0007669"/>
    <property type="project" value="TreeGrafter"/>
</dbReference>
<keyword evidence="6" id="KW-0472">Membrane</keyword>
<feature type="active site" evidence="4">
    <location>
        <position position="185"/>
    </location>
</feature>
<dbReference type="UniPathway" id="UPA00545">
    <property type="reaction ID" value="UER00823"/>
</dbReference>
<dbReference type="GO" id="GO:0045490">
    <property type="term" value="P:pectin catabolic process"/>
    <property type="evidence" value="ECO:0007669"/>
    <property type="project" value="UniProtKB-UniRule"/>
</dbReference>
<evidence type="ECO:0000256" key="1">
    <source>
        <dbReference type="ARBA" id="ARBA00008891"/>
    </source>
</evidence>
<dbReference type="InterPro" id="IPR033131">
    <property type="entry name" value="Pectinesterase_Asp_AS"/>
</dbReference>
<keyword evidence="6" id="KW-1133">Transmembrane helix</keyword>
<dbReference type="GO" id="GO:0030599">
    <property type="term" value="F:pectinesterase activity"/>
    <property type="evidence" value="ECO:0007669"/>
    <property type="project" value="UniProtKB-UniRule"/>
</dbReference>
<dbReference type="EMBL" id="WRXO01000002">
    <property type="protein sequence ID" value="MVT40841.1"/>
    <property type="molecule type" value="Genomic_DNA"/>
</dbReference>
<evidence type="ECO:0000256" key="5">
    <source>
        <dbReference type="RuleBase" id="RU000589"/>
    </source>
</evidence>
<dbReference type="AlphaFoldDB" id="A0A6N8J8B5"/>
<dbReference type="PANTHER" id="PTHR31321:SF57">
    <property type="entry name" value="PECTINESTERASE 53-RELATED"/>
    <property type="match status" value="1"/>
</dbReference>
<dbReference type="RefSeq" id="WP_157299475.1">
    <property type="nucleotide sequence ID" value="NZ_BAAAZB010000010.1"/>
</dbReference>
<evidence type="ECO:0000313" key="9">
    <source>
        <dbReference type="Proteomes" id="UP000468388"/>
    </source>
</evidence>
<evidence type="ECO:0000256" key="2">
    <source>
        <dbReference type="ARBA" id="ARBA00022801"/>
    </source>
</evidence>
<protein>
    <recommendedName>
        <fullName evidence="5">Pectinesterase</fullName>
        <ecNumber evidence="5">3.1.1.11</ecNumber>
    </recommendedName>
</protein>
<dbReference type="PROSITE" id="PS00503">
    <property type="entry name" value="PECTINESTERASE_2"/>
    <property type="match status" value="1"/>
</dbReference>
<evidence type="ECO:0000256" key="4">
    <source>
        <dbReference type="PROSITE-ProRule" id="PRU10040"/>
    </source>
</evidence>
<dbReference type="GO" id="GO:0042545">
    <property type="term" value="P:cell wall modification"/>
    <property type="evidence" value="ECO:0007669"/>
    <property type="project" value="UniProtKB-UniRule"/>
</dbReference>
<evidence type="ECO:0000259" key="7">
    <source>
        <dbReference type="Pfam" id="PF01095"/>
    </source>
</evidence>
<evidence type="ECO:0000313" key="8">
    <source>
        <dbReference type="EMBL" id="MVT40841.1"/>
    </source>
</evidence>
<dbReference type="InterPro" id="IPR000070">
    <property type="entry name" value="Pectinesterase_cat"/>
</dbReference>
<reference evidence="8 9" key="1">
    <citation type="submission" date="2019-12" db="EMBL/GenBank/DDBJ databases">
        <title>The draft genomic sequence of strain Chitinophaga oryziterrae JCM 16595.</title>
        <authorList>
            <person name="Zhang X."/>
        </authorList>
    </citation>
    <scope>NUCLEOTIDE SEQUENCE [LARGE SCALE GENOMIC DNA]</scope>
    <source>
        <strain evidence="8 9">JCM 16595</strain>
    </source>
</reference>
<evidence type="ECO:0000256" key="6">
    <source>
        <dbReference type="SAM" id="Phobius"/>
    </source>
</evidence>
<dbReference type="SUPFAM" id="SSF51126">
    <property type="entry name" value="Pectin lyase-like"/>
    <property type="match status" value="1"/>
</dbReference>
<keyword evidence="6" id="KW-0812">Transmembrane</keyword>
<accession>A0A6N8J8B5</accession>
<dbReference type="InterPro" id="IPR012334">
    <property type="entry name" value="Pectin_lyas_fold"/>
</dbReference>
<keyword evidence="9" id="KW-1185">Reference proteome</keyword>
<gene>
    <name evidence="8" type="ORF">GO495_09650</name>
</gene>
<evidence type="ECO:0000256" key="3">
    <source>
        <dbReference type="ARBA" id="ARBA00023085"/>
    </source>
</evidence>
<feature type="domain" description="Pectinesterase catalytic" evidence="7">
    <location>
        <begin position="23"/>
        <end position="315"/>
    </location>
</feature>
<dbReference type="Pfam" id="PF01095">
    <property type="entry name" value="Pectinesterase"/>
    <property type="match status" value="1"/>
</dbReference>
<comment type="pathway">
    <text evidence="5">Glycan metabolism; pectin degradation; 2-dehydro-3-deoxy-D-gluconate from pectin: step 1/5.</text>
</comment>
<feature type="transmembrane region" description="Helical" evidence="6">
    <location>
        <begin position="246"/>
        <end position="268"/>
    </location>
</feature>
<name>A0A6N8J8B5_9BACT</name>
<comment type="caution">
    <text evidence="8">The sequence shown here is derived from an EMBL/GenBank/DDBJ whole genome shotgun (WGS) entry which is preliminary data.</text>
</comment>
<keyword evidence="3 5" id="KW-0063">Aspartyl esterase</keyword>
<dbReference type="InterPro" id="IPR011050">
    <property type="entry name" value="Pectin_lyase_fold/virulence"/>
</dbReference>
<keyword evidence="2 5" id="KW-0378">Hydrolase</keyword>
<comment type="similarity">
    <text evidence="1">Belongs to the pectinesterase family.</text>
</comment>